<evidence type="ECO:0000313" key="2">
    <source>
        <dbReference type="Proteomes" id="UP000716291"/>
    </source>
</evidence>
<proteinExistence type="predicted"/>
<reference evidence="1" key="1">
    <citation type="journal article" date="2020" name="Microb. Genom.">
        <title>Genetic diversity of clinical and environmental Mucorales isolates obtained from an investigation of mucormycosis cases among solid organ transplant recipients.</title>
        <authorList>
            <person name="Nguyen M.H."/>
            <person name="Kaul D."/>
            <person name="Muto C."/>
            <person name="Cheng S.J."/>
            <person name="Richter R.A."/>
            <person name="Bruno V.M."/>
            <person name="Liu G."/>
            <person name="Beyhan S."/>
            <person name="Sundermann A.J."/>
            <person name="Mounaud S."/>
            <person name="Pasculle A.W."/>
            <person name="Nierman W.C."/>
            <person name="Driscoll E."/>
            <person name="Cumbie R."/>
            <person name="Clancy C.J."/>
            <person name="Dupont C.L."/>
        </authorList>
    </citation>
    <scope>NUCLEOTIDE SEQUENCE</scope>
    <source>
        <strain evidence="1">GL11</strain>
    </source>
</reference>
<dbReference type="OrthoDB" id="10517645at2759"/>
<protein>
    <submittedName>
        <fullName evidence="1">Uncharacterized protein</fullName>
    </submittedName>
</protein>
<name>A0A9P6WUM4_RHIOR</name>
<accession>A0A9P6WUM4</accession>
<keyword evidence="2" id="KW-1185">Reference proteome</keyword>
<sequence>MQSVFANLKKPKYKPVDIKALDGAISEAISREYNSSQTHNAMYEHDEFAGVDRGASRGHDHYNQADVYGDSYTQGASGFGRGRSYCNQAYRNNEACAQGTPSFEMNMMATLP</sequence>
<dbReference type="EMBL" id="JAANQT010006628">
    <property type="protein sequence ID" value="KAG1290869.1"/>
    <property type="molecule type" value="Genomic_DNA"/>
</dbReference>
<dbReference type="Proteomes" id="UP000716291">
    <property type="component" value="Unassembled WGS sequence"/>
</dbReference>
<comment type="caution">
    <text evidence="1">The sequence shown here is derived from an EMBL/GenBank/DDBJ whole genome shotgun (WGS) entry which is preliminary data.</text>
</comment>
<dbReference type="AlphaFoldDB" id="A0A9P6WUM4"/>
<evidence type="ECO:0000313" key="1">
    <source>
        <dbReference type="EMBL" id="KAG1290869.1"/>
    </source>
</evidence>
<gene>
    <name evidence="1" type="ORF">G6F64_013869</name>
</gene>
<organism evidence="1 2">
    <name type="scientific">Rhizopus oryzae</name>
    <name type="common">Mucormycosis agent</name>
    <name type="synonym">Rhizopus arrhizus var. delemar</name>
    <dbReference type="NCBI Taxonomy" id="64495"/>
    <lineage>
        <taxon>Eukaryota</taxon>
        <taxon>Fungi</taxon>
        <taxon>Fungi incertae sedis</taxon>
        <taxon>Mucoromycota</taxon>
        <taxon>Mucoromycotina</taxon>
        <taxon>Mucoromycetes</taxon>
        <taxon>Mucorales</taxon>
        <taxon>Mucorineae</taxon>
        <taxon>Rhizopodaceae</taxon>
        <taxon>Rhizopus</taxon>
    </lineage>
</organism>